<dbReference type="InParanoid" id="A0A067QDR5"/>
<gene>
    <name evidence="2" type="ORF">JAAARDRAFT_188456</name>
</gene>
<dbReference type="Proteomes" id="UP000027265">
    <property type="component" value="Unassembled WGS sequence"/>
</dbReference>
<protein>
    <submittedName>
        <fullName evidence="2">Uncharacterized protein</fullName>
    </submittedName>
</protein>
<evidence type="ECO:0000313" key="2">
    <source>
        <dbReference type="EMBL" id="KDQ65203.1"/>
    </source>
</evidence>
<evidence type="ECO:0000313" key="3">
    <source>
        <dbReference type="Proteomes" id="UP000027265"/>
    </source>
</evidence>
<evidence type="ECO:0000256" key="1">
    <source>
        <dbReference type="SAM" id="MobiDB-lite"/>
    </source>
</evidence>
<dbReference type="HOGENOM" id="CLU_1267056_0_0_1"/>
<feature type="compositionally biased region" description="Basic and acidic residues" evidence="1">
    <location>
        <begin position="178"/>
        <end position="190"/>
    </location>
</feature>
<proteinExistence type="predicted"/>
<reference evidence="3" key="1">
    <citation type="journal article" date="2014" name="Proc. Natl. Acad. Sci. U.S.A.">
        <title>Extensive sampling of basidiomycete genomes demonstrates inadequacy of the white-rot/brown-rot paradigm for wood decay fungi.</title>
        <authorList>
            <person name="Riley R."/>
            <person name="Salamov A.A."/>
            <person name="Brown D.W."/>
            <person name="Nagy L.G."/>
            <person name="Floudas D."/>
            <person name="Held B.W."/>
            <person name="Levasseur A."/>
            <person name="Lombard V."/>
            <person name="Morin E."/>
            <person name="Otillar R."/>
            <person name="Lindquist E.A."/>
            <person name="Sun H."/>
            <person name="LaButti K.M."/>
            <person name="Schmutz J."/>
            <person name="Jabbour D."/>
            <person name="Luo H."/>
            <person name="Baker S.E."/>
            <person name="Pisabarro A.G."/>
            <person name="Walton J.D."/>
            <person name="Blanchette R.A."/>
            <person name="Henrissat B."/>
            <person name="Martin F."/>
            <person name="Cullen D."/>
            <person name="Hibbett D.S."/>
            <person name="Grigoriev I.V."/>
        </authorList>
    </citation>
    <scope>NUCLEOTIDE SEQUENCE [LARGE SCALE GENOMIC DNA]</scope>
    <source>
        <strain evidence="3">MUCL 33604</strain>
    </source>
</reference>
<organism evidence="2 3">
    <name type="scientific">Jaapia argillacea MUCL 33604</name>
    <dbReference type="NCBI Taxonomy" id="933084"/>
    <lineage>
        <taxon>Eukaryota</taxon>
        <taxon>Fungi</taxon>
        <taxon>Dikarya</taxon>
        <taxon>Basidiomycota</taxon>
        <taxon>Agaricomycotina</taxon>
        <taxon>Agaricomycetes</taxon>
        <taxon>Agaricomycetidae</taxon>
        <taxon>Jaapiales</taxon>
        <taxon>Jaapiaceae</taxon>
        <taxon>Jaapia</taxon>
    </lineage>
</organism>
<name>A0A067QDR5_9AGAM</name>
<dbReference type="EMBL" id="KL197709">
    <property type="protein sequence ID" value="KDQ65203.1"/>
    <property type="molecule type" value="Genomic_DNA"/>
</dbReference>
<sequence length="218" mass="24571">MPQSNPTGTLTYPSGVSTIAAGDKCTLCGHSTKKGGMTRQPRCAPVLVPANPPLLDFLMWQPPLVAINQNDAILQNETRVWYNDGPRDIVYGTVKGTDRREDGLQMAVIHTSDGSVHKIPDKGAFQAGLILVNVNLMQSLQTVVEAVSHIRFMHEDLYLPMIIGEEVIQERREEEKRVISEKEKERVISKEEEEEEEEERVISDEEEAQFMEEAGRWL</sequence>
<feature type="compositionally biased region" description="Acidic residues" evidence="1">
    <location>
        <begin position="191"/>
        <end position="206"/>
    </location>
</feature>
<accession>A0A067QDR5</accession>
<dbReference type="AlphaFoldDB" id="A0A067QDR5"/>
<feature type="region of interest" description="Disordered" evidence="1">
    <location>
        <begin position="178"/>
        <end position="206"/>
    </location>
</feature>
<keyword evidence="3" id="KW-1185">Reference proteome</keyword>